<keyword evidence="3" id="KW-1185">Reference proteome</keyword>
<dbReference type="AlphaFoldDB" id="A0A4Y3R6F8"/>
<comment type="caution">
    <text evidence="2">The sequence shown here is derived from an EMBL/GenBank/DDBJ whole genome shotgun (WGS) entry which is preliminary data.</text>
</comment>
<protein>
    <submittedName>
        <fullName evidence="2">Uncharacterized protein</fullName>
    </submittedName>
</protein>
<accession>A0A4Y3R6F8</accession>
<name>A0A4Y3R6F8_STRCI</name>
<sequence length="434" mass="44975">MTLTYYDIMNTSLSSLTDAWHAWRKMGDKFGDLQGEYASHVQGLSNGSWQGAAYELFGSASDNSYREFGAARTEAHAVASILEDAHEGLTAWKKALKAYVGELRDKGYTVSDRGKVSYTVDAEEKRSLVQSGDWQEIMERVEKADSEIKKAVKNINAFDEGIQLALVAAVTEKKDKGAPGGFNGDAKDWVPKSAGHKGGGKDGGDGKDGGWKADGSMDLTGPDADASASGVGYGMQGMAKAYVDLAHFTAEGSVSNGDVKLSGLVDVYGGARGSASYGMTDQGVWGEAEVSAGSRAMVEGRIESGHLGAYGRGSRFGGAEAAANVAVGRDQTGLGLKAFAGEKQTVAVGAEAGGIGIGGTAETWEGEGAEGFIGWKKDDNGAWHFKGKLGFTPIVPVGGAAGVEVTVDPGKVADTAKDVAGSVAHGFGKLKNVF</sequence>
<feature type="region of interest" description="Disordered" evidence="1">
    <location>
        <begin position="177"/>
        <end position="223"/>
    </location>
</feature>
<gene>
    <name evidence="2" type="ORF">SCA03_48940</name>
</gene>
<dbReference type="EMBL" id="BJMM01000030">
    <property type="protein sequence ID" value="GEB52343.1"/>
    <property type="molecule type" value="Genomic_DNA"/>
</dbReference>
<dbReference type="OrthoDB" id="3543532at2"/>
<dbReference type="Proteomes" id="UP000319210">
    <property type="component" value="Unassembled WGS sequence"/>
</dbReference>
<dbReference type="RefSeq" id="WP_086814329.1">
    <property type="nucleotide sequence ID" value="NZ_BJMM01000030.1"/>
</dbReference>
<evidence type="ECO:0000313" key="2">
    <source>
        <dbReference type="EMBL" id="GEB52343.1"/>
    </source>
</evidence>
<organism evidence="2 3">
    <name type="scientific">Streptomyces cacaoi</name>
    <dbReference type="NCBI Taxonomy" id="1898"/>
    <lineage>
        <taxon>Bacteria</taxon>
        <taxon>Bacillati</taxon>
        <taxon>Actinomycetota</taxon>
        <taxon>Actinomycetes</taxon>
        <taxon>Kitasatosporales</taxon>
        <taxon>Streptomycetaceae</taxon>
        <taxon>Streptomyces</taxon>
    </lineage>
</organism>
<reference evidence="2 3" key="1">
    <citation type="submission" date="2019-06" db="EMBL/GenBank/DDBJ databases">
        <title>Whole genome shotgun sequence of Streptomyces cacaoi subsp. cacaoi NBRC 12748.</title>
        <authorList>
            <person name="Hosoyama A."/>
            <person name="Uohara A."/>
            <person name="Ohji S."/>
            <person name="Ichikawa N."/>
        </authorList>
    </citation>
    <scope>NUCLEOTIDE SEQUENCE [LARGE SCALE GENOMIC DNA]</scope>
    <source>
        <strain evidence="2 3">NBRC 12748</strain>
    </source>
</reference>
<proteinExistence type="predicted"/>
<evidence type="ECO:0000256" key="1">
    <source>
        <dbReference type="SAM" id="MobiDB-lite"/>
    </source>
</evidence>
<feature type="compositionally biased region" description="Basic and acidic residues" evidence="1">
    <location>
        <begin position="199"/>
        <end position="211"/>
    </location>
</feature>
<evidence type="ECO:0000313" key="3">
    <source>
        <dbReference type="Proteomes" id="UP000319210"/>
    </source>
</evidence>